<keyword evidence="2" id="KW-0472">Membrane</keyword>
<sequence>MVGEARLNVVRDDQEDDDNRPMRSFVGTGIIITQPEPEYDEGEKAFIEYEDPRQGKTNLVVVIASPGQWNPTKQQIEYRLKLRDGTCTRRFGEDYQARGDGVAMSPLSGMSQKMNIDDVMEKGEAASPVTFSVPSPTSTDMTITKLSKPDTELEPVEECPAGYPRLAAFLDSDENFMLYRRFGFLQARALLYKQDELRELEEELDKLDQKDSKTRPKKLKMRQRDDAENEDRRKLIQNITKTFQEYADLLKSARELAGFNRASHRDYRSVTNYFNSTAPLCNKESYIYRKEDIITLKPGRENAWLDAVIEDILQKLSCPLIRKIFSDENLRQKTDPKATNIILYSRERINIVVSLLITLMILALLIVPVYILWKLTRTANFTNTRTAVIIGLLLVFTLVFSVVLSLFTRARRHEVLAAAAGYCAVLVVFIGNIGQLSSTS</sequence>
<feature type="transmembrane region" description="Helical" evidence="2">
    <location>
        <begin position="415"/>
        <end position="434"/>
    </location>
</feature>
<dbReference type="OrthoDB" id="3533814at2759"/>
<dbReference type="PANTHER" id="PTHR34502">
    <property type="entry name" value="DUF6594 DOMAIN-CONTAINING PROTEIN-RELATED"/>
    <property type="match status" value="1"/>
</dbReference>
<comment type="caution">
    <text evidence="4">The sequence shown here is derived from an EMBL/GenBank/DDBJ whole genome shotgun (WGS) entry which is preliminary data.</text>
</comment>
<keyword evidence="5" id="KW-1185">Reference proteome</keyword>
<proteinExistence type="predicted"/>
<name>A0A8H4RJU6_9HELO</name>
<keyword evidence="2" id="KW-0812">Transmembrane</keyword>
<evidence type="ECO:0000256" key="1">
    <source>
        <dbReference type="SAM" id="MobiDB-lite"/>
    </source>
</evidence>
<protein>
    <recommendedName>
        <fullName evidence="3">DUF6594 domain-containing protein</fullName>
    </recommendedName>
</protein>
<dbReference type="AlphaFoldDB" id="A0A8H4RJU6"/>
<feature type="region of interest" description="Disordered" evidence="1">
    <location>
        <begin position="1"/>
        <end position="23"/>
    </location>
</feature>
<dbReference type="Pfam" id="PF20237">
    <property type="entry name" value="DUF6594"/>
    <property type="match status" value="1"/>
</dbReference>
<evidence type="ECO:0000256" key="2">
    <source>
        <dbReference type="SAM" id="Phobius"/>
    </source>
</evidence>
<dbReference type="PANTHER" id="PTHR34502:SF3">
    <property type="entry name" value="DUF6594 DOMAIN-CONTAINING PROTEIN"/>
    <property type="match status" value="1"/>
</dbReference>
<feature type="compositionally biased region" description="Basic and acidic residues" evidence="1">
    <location>
        <begin position="222"/>
        <end position="231"/>
    </location>
</feature>
<evidence type="ECO:0000313" key="4">
    <source>
        <dbReference type="EMBL" id="KAF4630953.1"/>
    </source>
</evidence>
<organism evidence="4 5">
    <name type="scientific">Cudoniella acicularis</name>
    <dbReference type="NCBI Taxonomy" id="354080"/>
    <lineage>
        <taxon>Eukaryota</taxon>
        <taxon>Fungi</taxon>
        <taxon>Dikarya</taxon>
        <taxon>Ascomycota</taxon>
        <taxon>Pezizomycotina</taxon>
        <taxon>Leotiomycetes</taxon>
        <taxon>Helotiales</taxon>
        <taxon>Tricladiaceae</taxon>
        <taxon>Cudoniella</taxon>
    </lineage>
</organism>
<keyword evidence="2" id="KW-1133">Transmembrane helix</keyword>
<feature type="transmembrane region" description="Helical" evidence="2">
    <location>
        <begin position="351"/>
        <end position="373"/>
    </location>
</feature>
<evidence type="ECO:0000259" key="3">
    <source>
        <dbReference type="Pfam" id="PF20237"/>
    </source>
</evidence>
<reference evidence="4 5" key="1">
    <citation type="submission" date="2020-03" db="EMBL/GenBank/DDBJ databases">
        <title>Draft Genome Sequence of Cudoniella acicularis.</title>
        <authorList>
            <person name="Buettner E."/>
            <person name="Kellner H."/>
        </authorList>
    </citation>
    <scope>NUCLEOTIDE SEQUENCE [LARGE SCALE GENOMIC DNA]</scope>
    <source>
        <strain evidence="4 5">DSM 108380</strain>
    </source>
</reference>
<gene>
    <name evidence="4" type="ORF">G7Y89_g7180</name>
</gene>
<dbReference type="Proteomes" id="UP000566819">
    <property type="component" value="Unassembled WGS sequence"/>
</dbReference>
<dbReference type="InterPro" id="IPR046529">
    <property type="entry name" value="DUF6594"/>
</dbReference>
<dbReference type="EMBL" id="JAAMPI010000493">
    <property type="protein sequence ID" value="KAF4630953.1"/>
    <property type="molecule type" value="Genomic_DNA"/>
</dbReference>
<evidence type="ECO:0000313" key="5">
    <source>
        <dbReference type="Proteomes" id="UP000566819"/>
    </source>
</evidence>
<feature type="domain" description="DUF6594" evidence="3">
    <location>
        <begin position="163"/>
        <end position="427"/>
    </location>
</feature>
<feature type="transmembrane region" description="Helical" evidence="2">
    <location>
        <begin position="385"/>
        <end position="408"/>
    </location>
</feature>
<accession>A0A8H4RJU6</accession>
<feature type="region of interest" description="Disordered" evidence="1">
    <location>
        <begin position="208"/>
        <end position="231"/>
    </location>
</feature>